<proteinExistence type="inferred from homology"/>
<evidence type="ECO:0000256" key="5">
    <source>
        <dbReference type="ARBA" id="ARBA00022622"/>
    </source>
</evidence>
<dbReference type="AlphaFoldDB" id="A0A0D9NI55"/>
<comment type="subcellular location">
    <subcellularLocation>
        <location evidence="1">Membrane</location>
        <topology evidence="1">Lipid-anchor</topology>
        <topology evidence="1">GPI-anchor</topology>
    </subcellularLocation>
    <subcellularLocation>
        <location evidence="2">Secreted</location>
    </subcellularLocation>
</comment>
<dbReference type="EMBL" id="KE384873">
    <property type="protein sequence ID" value="KJK73398.1"/>
    <property type="molecule type" value="Genomic_DNA"/>
</dbReference>
<feature type="domain" description="CFEM" evidence="10">
    <location>
        <begin position="1"/>
        <end position="108"/>
    </location>
</feature>
<protein>
    <recommendedName>
        <fullName evidence="10">CFEM domain-containing protein</fullName>
    </recommendedName>
</protein>
<evidence type="ECO:0000256" key="7">
    <source>
        <dbReference type="ARBA" id="ARBA00023157"/>
    </source>
</evidence>
<organism evidence="11 12">
    <name type="scientific">Metarhizium anisopliae BRIP 53293</name>
    <dbReference type="NCBI Taxonomy" id="1291518"/>
    <lineage>
        <taxon>Eukaryota</taxon>
        <taxon>Fungi</taxon>
        <taxon>Dikarya</taxon>
        <taxon>Ascomycota</taxon>
        <taxon>Pezizomycotina</taxon>
        <taxon>Sordariomycetes</taxon>
        <taxon>Hypocreomycetidae</taxon>
        <taxon>Hypocreales</taxon>
        <taxon>Clavicipitaceae</taxon>
        <taxon>Metarhizium</taxon>
    </lineage>
</organism>
<evidence type="ECO:0000256" key="1">
    <source>
        <dbReference type="ARBA" id="ARBA00004589"/>
    </source>
</evidence>
<keyword evidence="12" id="KW-1185">Reference proteome</keyword>
<evidence type="ECO:0000313" key="12">
    <source>
        <dbReference type="Proteomes" id="UP000054544"/>
    </source>
</evidence>
<evidence type="ECO:0000256" key="2">
    <source>
        <dbReference type="ARBA" id="ARBA00004613"/>
    </source>
</evidence>
<keyword evidence="7" id="KW-1015">Disulfide bond</keyword>
<evidence type="ECO:0000256" key="6">
    <source>
        <dbReference type="ARBA" id="ARBA00022729"/>
    </source>
</evidence>
<dbReference type="Pfam" id="PF05730">
    <property type="entry name" value="CFEM"/>
    <property type="match status" value="1"/>
</dbReference>
<dbReference type="InterPro" id="IPR008427">
    <property type="entry name" value="Extracellular_membr_CFEM_dom"/>
</dbReference>
<reference evidence="12" key="1">
    <citation type="journal article" date="2014" name="BMC Genomics">
        <title>The genome sequence of the biocontrol fungus Metarhizium anisopliae and comparative genomics of Metarhizium species.</title>
        <authorList>
            <person name="Pattemore J.A."/>
            <person name="Hane J.K."/>
            <person name="Williams A.H."/>
            <person name="Wilson B.A."/>
            <person name="Stodart B.J."/>
            <person name="Ash G.J."/>
        </authorList>
    </citation>
    <scope>NUCLEOTIDE SEQUENCE [LARGE SCALE GENOMIC DNA]</scope>
    <source>
        <strain evidence="12">BRIP 53293</strain>
    </source>
</reference>
<comment type="similarity">
    <text evidence="3">Belongs to the RBT5 family.</text>
</comment>
<dbReference type="Proteomes" id="UP000054544">
    <property type="component" value="Unassembled WGS sequence"/>
</dbReference>
<keyword evidence="5" id="KW-0472">Membrane</keyword>
<sequence length="124" mass="12745">MMSKYILMTPMVFAFDFTSQPDCAVPCLKEAIAKVNCDLNLQCICPKPMQEAIRMEAMKCVLAACGSSDVAKAQKAAADCCATFSVETHLATTVGTLLSTSTMGAAAGGPSAAFVGAVLAIAAL</sequence>
<dbReference type="GO" id="GO:0005576">
    <property type="term" value="C:extracellular region"/>
    <property type="evidence" value="ECO:0007669"/>
    <property type="project" value="UniProtKB-SubCell"/>
</dbReference>
<gene>
    <name evidence="11" type="ORF">H634G_11393</name>
</gene>
<accession>A0A0D9NI55</accession>
<evidence type="ECO:0000256" key="3">
    <source>
        <dbReference type="ARBA" id="ARBA00010031"/>
    </source>
</evidence>
<evidence type="ECO:0000256" key="8">
    <source>
        <dbReference type="ARBA" id="ARBA00023288"/>
    </source>
</evidence>
<keyword evidence="8" id="KW-0449">Lipoprotein</keyword>
<evidence type="ECO:0000256" key="4">
    <source>
        <dbReference type="ARBA" id="ARBA00022525"/>
    </source>
</evidence>
<keyword evidence="4" id="KW-0964">Secreted</keyword>
<dbReference type="GO" id="GO:0098552">
    <property type="term" value="C:side of membrane"/>
    <property type="evidence" value="ECO:0007669"/>
    <property type="project" value="UniProtKB-KW"/>
</dbReference>
<keyword evidence="5" id="KW-0325">Glycoprotein</keyword>
<evidence type="ECO:0000313" key="11">
    <source>
        <dbReference type="EMBL" id="KJK73398.1"/>
    </source>
</evidence>
<keyword evidence="6" id="KW-0732">Signal</keyword>
<name>A0A0D9NI55_METAN</name>
<evidence type="ECO:0000259" key="10">
    <source>
        <dbReference type="PROSITE" id="PS52012"/>
    </source>
</evidence>
<dbReference type="PROSITE" id="PS52012">
    <property type="entry name" value="CFEM"/>
    <property type="match status" value="1"/>
</dbReference>
<evidence type="ECO:0000256" key="9">
    <source>
        <dbReference type="PROSITE-ProRule" id="PRU01356"/>
    </source>
</evidence>
<comment type="caution">
    <text evidence="9">Lacks conserved residue(s) required for the propagation of feature annotation.</text>
</comment>
<keyword evidence="5" id="KW-0336">GPI-anchor</keyword>